<dbReference type="Gene3D" id="1.10.3210.10">
    <property type="entry name" value="Hypothetical protein af1432"/>
    <property type="match status" value="1"/>
</dbReference>
<dbReference type="PROSITE" id="PS51880">
    <property type="entry name" value="TGS"/>
    <property type="match status" value="1"/>
</dbReference>
<dbReference type="Pfam" id="PF04607">
    <property type="entry name" value="RelA_SpoT"/>
    <property type="match status" value="1"/>
</dbReference>
<dbReference type="PROSITE" id="PS51831">
    <property type="entry name" value="HD"/>
    <property type="match status" value="1"/>
</dbReference>
<dbReference type="GO" id="GO:0008728">
    <property type="term" value="F:GTP diphosphokinase activity"/>
    <property type="evidence" value="ECO:0007669"/>
    <property type="project" value="UniProtKB-EC"/>
</dbReference>
<dbReference type="AlphaFoldDB" id="A0A2U1E2I1"/>
<dbReference type="GO" id="GO:0016301">
    <property type="term" value="F:kinase activity"/>
    <property type="evidence" value="ECO:0007669"/>
    <property type="project" value="UniProtKB-KW"/>
</dbReference>
<dbReference type="PROSITE" id="PS51671">
    <property type="entry name" value="ACT"/>
    <property type="match status" value="1"/>
</dbReference>
<feature type="domain" description="TGS" evidence="9">
    <location>
        <begin position="381"/>
        <end position="443"/>
    </location>
</feature>
<accession>A0A2U1E2I1</accession>
<comment type="similarity">
    <text evidence="5">Belongs to the relA/spoT family.</text>
</comment>
<dbReference type="CDD" id="cd05399">
    <property type="entry name" value="NT_Rel-Spo_like"/>
    <property type="match status" value="1"/>
</dbReference>
<dbReference type="FunFam" id="3.10.20.30:FF:000002">
    <property type="entry name" value="GTP pyrophosphokinase (RelA/SpoT)"/>
    <property type="match status" value="1"/>
</dbReference>
<sequence>MLEDLLAYILKYNPDADVELITKAFNLAKEAHEGQLRKSGEPYIIHPVAVAKILSELNMDSQTICAGLLHDVIEDTKYTYDDIKEMFGENIADIVEGVTKIKNLNYKKADEAQAENIRKMVLAMSKDIRVVIVKLADRLHNLRTLEYMTDEKRYRIARETLDIYAPLAHRLGISKIKWELEDLCLRHLEPKAYYDLVEKVNKKRKEREADLNKIIEKLKQKLTEANLKFSIEGRPKSFYSIYKKMKDQNKSFDSIYDLTAVRIIVDTVNDCYAALGVVHASWKPVPGRFKDYIAMPKPNMYQSLHTTVITNEGEIFEVQIRTWEMHKTSEYGIAAHWMYKEKKGKTNLSQNLKWLQQLMEWQADLADPKDFIDTLKVDFFNDEVFILTPRGDVVDLPMGSTPVDFAYRVHTDVGNRTIGAKVNGKIVPLNYELQNGDIVEITTSKNICGPSRDWLKFVKSSRAKSKIKSWYRSIDKEENIAVGRELLTSELKRLNIKPEDAFSKENMEALSSYFSLSEIDDLYQQIGYGSLKLNVAVNKIKSLVENVSIKDDDGNFIQPNTNIVSDSPSSVIVDDLPGLKVRFSRCCNPLPGDEIVGFVTKGHGVTIHRKDCPNTISLKERLGQINVRWSSNISDAFVSDIEIRAVDRVGLISEVAGYMREQKSSLINLNAKIDDNNLATISMTVKVPNKQELNRIIKDLGQIPSVLNAYRRIN</sequence>
<comment type="caution">
    <text evidence="10">The sequence shown here is derived from an EMBL/GenBank/DDBJ whole genome shotgun (WGS) entry which is preliminary data.</text>
</comment>
<dbReference type="GO" id="GO:0005886">
    <property type="term" value="C:plasma membrane"/>
    <property type="evidence" value="ECO:0007669"/>
    <property type="project" value="TreeGrafter"/>
</dbReference>
<dbReference type="CDD" id="cd04876">
    <property type="entry name" value="ACT_RelA-SpoT"/>
    <property type="match status" value="1"/>
</dbReference>
<protein>
    <recommendedName>
        <fullName evidence="2">GTP diphosphokinase</fullName>
        <ecNumber evidence="2">2.7.6.5</ecNumber>
    </recommendedName>
</protein>
<evidence type="ECO:0000259" key="7">
    <source>
        <dbReference type="PROSITE" id="PS51671"/>
    </source>
</evidence>
<dbReference type="InterPro" id="IPR012676">
    <property type="entry name" value="TGS-like"/>
</dbReference>
<dbReference type="Pfam" id="PF19296">
    <property type="entry name" value="RelA_AH_RIS"/>
    <property type="match status" value="1"/>
</dbReference>
<evidence type="ECO:0000313" key="10">
    <source>
        <dbReference type="EMBL" id="PVY94154.1"/>
    </source>
</evidence>
<dbReference type="CDD" id="cd01668">
    <property type="entry name" value="TGS_RSH"/>
    <property type="match status" value="1"/>
</dbReference>
<dbReference type="InterPro" id="IPR004811">
    <property type="entry name" value="RelA/Spo_fam"/>
</dbReference>
<feature type="domain" description="ACT" evidence="7">
    <location>
        <begin position="640"/>
        <end position="714"/>
    </location>
</feature>
<name>A0A2U1E2I1_9FIRM</name>
<dbReference type="InterPro" id="IPR012675">
    <property type="entry name" value="Beta-grasp_dom_sf"/>
</dbReference>
<comment type="function">
    <text evidence="5">In eubacteria ppGpp (guanosine 3'-diphosphate 5'-diphosphate) is a mediator of the stringent response that coordinates a variety of cellular activities in response to changes in nutritional abundance.</text>
</comment>
<dbReference type="Proteomes" id="UP000245793">
    <property type="component" value="Unassembled WGS sequence"/>
</dbReference>
<dbReference type="SMART" id="SM00954">
    <property type="entry name" value="RelA_SpoT"/>
    <property type="match status" value="1"/>
</dbReference>
<dbReference type="InterPro" id="IPR045600">
    <property type="entry name" value="RelA/SpoT_AH_RIS"/>
</dbReference>
<dbReference type="InterPro" id="IPR043519">
    <property type="entry name" value="NT_sf"/>
</dbReference>
<dbReference type="SUPFAM" id="SSF55021">
    <property type="entry name" value="ACT-like"/>
    <property type="match status" value="1"/>
</dbReference>
<dbReference type="NCBIfam" id="TIGR00691">
    <property type="entry name" value="spoT_relA"/>
    <property type="match status" value="1"/>
</dbReference>
<dbReference type="InterPro" id="IPR033655">
    <property type="entry name" value="TGS_RelA/SpoT"/>
</dbReference>
<comment type="catalytic activity">
    <reaction evidence="3">
        <text>GTP + ATP = guanosine 3'-diphosphate 5'-triphosphate + AMP</text>
        <dbReference type="Rhea" id="RHEA:22088"/>
        <dbReference type="ChEBI" id="CHEBI:30616"/>
        <dbReference type="ChEBI" id="CHEBI:37565"/>
        <dbReference type="ChEBI" id="CHEBI:142410"/>
        <dbReference type="ChEBI" id="CHEBI:456215"/>
        <dbReference type="EC" id="2.7.6.5"/>
    </reaction>
</comment>
<keyword evidence="10" id="KW-0808">Transferase</keyword>
<organism evidence="10 11">
    <name type="scientific">Ezakiella coagulans</name>
    <dbReference type="NCBI Taxonomy" id="46507"/>
    <lineage>
        <taxon>Bacteria</taxon>
        <taxon>Bacillati</taxon>
        <taxon>Bacillota</taxon>
        <taxon>Tissierellia</taxon>
        <taxon>Ezakiella</taxon>
    </lineage>
</organism>
<dbReference type="Gene3D" id="3.30.460.10">
    <property type="entry name" value="Beta Polymerase, domain 2"/>
    <property type="match status" value="1"/>
</dbReference>
<dbReference type="PANTHER" id="PTHR21262:SF31">
    <property type="entry name" value="GTP PYROPHOSPHOKINASE"/>
    <property type="match status" value="1"/>
</dbReference>
<evidence type="ECO:0000259" key="8">
    <source>
        <dbReference type="PROSITE" id="PS51831"/>
    </source>
</evidence>
<dbReference type="FunFam" id="3.30.460.10:FF:000001">
    <property type="entry name" value="GTP pyrophosphokinase RelA"/>
    <property type="match status" value="1"/>
</dbReference>
<dbReference type="SUPFAM" id="SSF81301">
    <property type="entry name" value="Nucleotidyltransferase"/>
    <property type="match status" value="1"/>
</dbReference>
<dbReference type="SMART" id="SM00471">
    <property type="entry name" value="HDc"/>
    <property type="match status" value="1"/>
</dbReference>
<dbReference type="InterPro" id="IPR007685">
    <property type="entry name" value="RelA_SpoT"/>
</dbReference>
<keyword evidence="11" id="KW-1185">Reference proteome</keyword>
<dbReference type="GO" id="GO:0015970">
    <property type="term" value="P:guanosine tetraphosphate biosynthetic process"/>
    <property type="evidence" value="ECO:0007669"/>
    <property type="project" value="UniProtKB-UniPathway"/>
</dbReference>
<dbReference type="InterPro" id="IPR002912">
    <property type="entry name" value="ACT_dom"/>
</dbReference>
<evidence type="ECO:0000259" key="9">
    <source>
        <dbReference type="PROSITE" id="PS51880"/>
    </source>
</evidence>
<dbReference type="Gene3D" id="3.10.20.30">
    <property type="match status" value="1"/>
</dbReference>
<dbReference type="RefSeq" id="WP_116480228.1">
    <property type="nucleotide sequence ID" value="NZ_QEKV01000006.1"/>
</dbReference>
<reference evidence="10 11" key="1">
    <citation type="submission" date="2018-04" db="EMBL/GenBank/DDBJ databases">
        <title>Genomic Encyclopedia of Type Strains, Phase IV (KMG-IV): sequencing the most valuable type-strain genomes for metagenomic binning, comparative biology and taxonomic classification.</title>
        <authorList>
            <person name="Goeker M."/>
        </authorList>
    </citation>
    <scope>NUCLEOTIDE SEQUENCE [LARGE SCALE GENOMIC DNA]</scope>
    <source>
        <strain evidence="10 11">DSM 20705</strain>
    </source>
</reference>
<evidence type="ECO:0000256" key="3">
    <source>
        <dbReference type="ARBA" id="ARBA00048244"/>
    </source>
</evidence>
<evidence type="ECO:0000256" key="1">
    <source>
        <dbReference type="ARBA" id="ARBA00004976"/>
    </source>
</evidence>
<dbReference type="CDD" id="cd00077">
    <property type="entry name" value="HDc"/>
    <property type="match status" value="1"/>
</dbReference>
<evidence type="ECO:0000256" key="5">
    <source>
        <dbReference type="RuleBase" id="RU003847"/>
    </source>
</evidence>
<evidence type="ECO:0000256" key="4">
    <source>
        <dbReference type="PROSITE-ProRule" id="PRU00182"/>
    </source>
</evidence>
<dbReference type="Pfam" id="PF02824">
    <property type="entry name" value="TGS"/>
    <property type="match status" value="1"/>
</dbReference>
<dbReference type="UniPathway" id="UPA00908">
    <property type="reaction ID" value="UER00884"/>
</dbReference>
<dbReference type="SUPFAM" id="SSF81271">
    <property type="entry name" value="TGS-like"/>
    <property type="match status" value="1"/>
</dbReference>
<dbReference type="EMBL" id="QEKV01000006">
    <property type="protein sequence ID" value="PVY94154.1"/>
    <property type="molecule type" value="Genomic_DNA"/>
</dbReference>
<feature type="domain" description="HD" evidence="8">
    <location>
        <begin position="43"/>
        <end position="142"/>
    </location>
</feature>
<dbReference type="EC" id="2.7.6.5" evidence="2"/>
<dbReference type="Pfam" id="PF13291">
    <property type="entry name" value="ACT_4"/>
    <property type="match status" value="1"/>
</dbReference>
<keyword evidence="6" id="KW-0175">Coiled coil</keyword>
<comment type="pathway">
    <text evidence="1">Purine metabolism; ppGpp biosynthesis; ppGpp from GTP: step 1/2.</text>
</comment>
<dbReference type="PANTHER" id="PTHR21262">
    <property type="entry name" value="GUANOSINE-3',5'-BIS DIPHOSPHATE 3'-PYROPHOSPHOHYDROLASE"/>
    <property type="match status" value="1"/>
</dbReference>
<keyword evidence="4" id="KW-0694">RNA-binding</keyword>
<evidence type="ECO:0000256" key="6">
    <source>
        <dbReference type="SAM" id="Coils"/>
    </source>
</evidence>
<dbReference type="InterPro" id="IPR003607">
    <property type="entry name" value="HD/PDEase_dom"/>
</dbReference>
<dbReference type="Pfam" id="PF13328">
    <property type="entry name" value="HD_4"/>
    <property type="match status" value="1"/>
</dbReference>
<dbReference type="Gene3D" id="3.30.70.260">
    <property type="match status" value="1"/>
</dbReference>
<dbReference type="InterPro" id="IPR004095">
    <property type="entry name" value="TGS"/>
</dbReference>
<evidence type="ECO:0000256" key="2">
    <source>
        <dbReference type="ARBA" id="ARBA00013251"/>
    </source>
</evidence>
<feature type="coiled-coil region" evidence="6">
    <location>
        <begin position="197"/>
        <end position="228"/>
    </location>
</feature>
<evidence type="ECO:0000313" key="11">
    <source>
        <dbReference type="Proteomes" id="UP000245793"/>
    </source>
</evidence>
<dbReference type="PROSITE" id="PS50889">
    <property type="entry name" value="S4"/>
    <property type="match status" value="1"/>
</dbReference>
<dbReference type="SUPFAM" id="SSF109604">
    <property type="entry name" value="HD-domain/PDEase-like"/>
    <property type="match status" value="1"/>
</dbReference>
<dbReference type="InterPro" id="IPR006674">
    <property type="entry name" value="HD_domain"/>
</dbReference>
<dbReference type="FunFam" id="1.10.3210.10:FF:000001">
    <property type="entry name" value="GTP pyrophosphokinase RelA"/>
    <property type="match status" value="1"/>
</dbReference>
<dbReference type="GO" id="GO:0003723">
    <property type="term" value="F:RNA binding"/>
    <property type="evidence" value="ECO:0007669"/>
    <property type="project" value="UniProtKB-KW"/>
</dbReference>
<dbReference type="InterPro" id="IPR045865">
    <property type="entry name" value="ACT-like_dom_sf"/>
</dbReference>
<keyword evidence="10" id="KW-0418">Kinase</keyword>
<proteinExistence type="inferred from homology"/>
<gene>
    <name evidence="10" type="ORF">C7381_10626</name>
</gene>